<keyword evidence="3" id="KW-1185">Reference proteome</keyword>
<dbReference type="Proteomes" id="UP000595446">
    <property type="component" value="Chromosome"/>
</dbReference>
<feature type="domain" description="DUF732" evidence="1">
    <location>
        <begin position="51"/>
        <end position="121"/>
    </location>
</feature>
<dbReference type="InterPro" id="IPR007969">
    <property type="entry name" value="DUF732"/>
</dbReference>
<evidence type="ECO:0000313" key="2">
    <source>
        <dbReference type="EMBL" id="BCO38042.1"/>
    </source>
</evidence>
<evidence type="ECO:0000313" key="3">
    <source>
        <dbReference type="Proteomes" id="UP000595446"/>
    </source>
</evidence>
<evidence type="ECO:0000259" key="1">
    <source>
        <dbReference type="Pfam" id="PF05305"/>
    </source>
</evidence>
<reference evidence="2 3" key="1">
    <citation type="submission" date="2020-12" db="EMBL/GenBank/DDBJ databases">
        <title>Complete genome sequence of Mycobacterium heckeshornense JCM 15655T, closely related to a pathogenic non-tuberculous mycobacterial species Mycobacterium xenopi.</title>
        <authorList>
            <person name="Yoshida M."/>
            <person name="Fukano H."/>
            <person name="Asakura T."/>
            <person name="Suzuki M."/>
            <person name="Hoshino Y."/>
        </authorList>
    </citation>
    <scope>NUCLEOTIDE SEQUENCE [LARGE SCALE GENOMIC DNA]</scope>
    <source>
        <strain evidence="2 3">JCM 15655</strain>
    </source>
</reference>
<accession>A0A7R7JHX0</accession>
<organism evidence="2 3">
    <name type="scientific">Mycobacterium heckeshornense</name>
    <dbReference type="NCBI Taxonomy" id="110505"/>
    <lineage>
        <taxon>Bacteria</taxon>
        <taxon>Bacillati</taxon>
        <taxon>Actinomycetota</taxon>
        <taxon>Actinomycetes</taxon>
        <taxon>Mycobacteriales</taxon>
        <taxon>Mycobacteriaceae</taxon>
        <taxon>Mycobacterium</taxon>
    </lineage>
</organism>
<gene>
    <name evidence="2" type="ORF">MHEC_44750</name>
</gene>
<proteinExistence type="predicted"/>
<protein>
    <recommendedName>
        <fullName evidence="1">DUF732 domain-containing protein</fullName>
    </recommendedName>
</protein>
<dbReference type="AlphaFoldDB" id="A0A7R7JHX0"/>
<dbReference type="Pfam" id="PF05305">
    <property type="entry name" value="DUF732"/>
    <property type="match status" value="1"/>
</dbReference>
<sequence length="122" mass="12778">MVIGVVVAVVAVAGVLVFSWKHQRFAPIDGAPDAQARSAPPAPSTGTLDRDGRFLFLLTAQGLQLSAARDVTINDAHRVCSRLERGETEQQIVQDIVDGSPGMSVDTAAAFADTAISVYCPG</sequence>
<dbReference type="EMBL" id="AP024237">
    <property type="protein sequence ID" value="BCO38042.1"/>
    <property type="molecule type" value="Genomic_DNA"/>
</dbReference>
<name>A0A7R7JHX0_9MYCO</name>